<name>A0AA39HIQ1_9BILA</name>
<proteinExistence type="predicted"/>
<accession>A0AA39HIQ1</accession>
<dbReference type="InterPro" id="IPR004148">
    <property type="entry name" value="BAR_dom"/>
</dbReference>
<evidence type="ECO:0000256" key="1">
    <source>
        <dbReference type="SAM" id="MobiDB-lite"/>
    </source>
</evidence>
<feature type="compositionally biased region" description="Polar residues" evidence="1">
    <location>
        <begin position="12"/>
        <end position="25"/>
    </location>
</feature>
<reference evidence="3" key="1">
    <citation type="submission" date="2023-06" db="EMBL/GenBank/DDBJ databases">
        <title>Genomic analysis of the entomopathogenic nematode Steinernema hermaphroditum.</title>
        <authorList>
            <person name="Schwarz E.M."/>
            <person name="Heppert J.K."/>
            <person name="Baniya A."/>
            <person name="Schwartz H.T."/>
            <person name="Tan C.-H."/>
            <person name="Antoshechkin I."/>
            <person name="Sternberg P.W."/>
            <person name="Goodrich-Blair H."/>
            <person name="Dillman A.R."/>
        </authorList>
    </citation>
    <scope>NUCLEOTIDE SEQUENCE</scope>
    <source>
        <strain evidence="3">PS9179</strain>
        <tissue evidence="3">Whole animal</tissue>
    </source>
</reference>
<keyword evidence="4" id="KW-1185">Reference proteome</keyword>
<protein>
    <recommendedName>
        <fullName evidence="2">BAR domain-containing protein</fullName>
    </recommendedName>
</protein>
<evidence type="ECO:0000313" key="3">
    <source>
        <dbReference type="EMBL" id="KAK0406615.1"/>
    </source>
</evidence>
<dbReference type="SUPFAM" id="SSF103657">
    <property type="entry name" value="BAR/IMD domain-like"/>
    <property type="match status" value="1"/>
</dbReference>
<evidence type="ECO:0000259" key="2">
    <source>
        <dbReference type="Pfam" id="PF03114"/>
    </source>
</evidence>
<dbReference type="GO" id="GO:0005737">
    <property type="term" value="C:cytoplasm"/>
    <property type="evidence" value="ECO:0007669"/>
    <property type="project" value="InterPro"/>
</dbReference>
<gene>
    <name evidence="3" type="ORF">QR680_018691</name>
</gene>
<comment type="caution">
    <text evidence="3">The sequence shown here is derived from an EMBL/GenBank/DDBJ whole genome shotgun (WGS) entry which is preliminary data.</text>
</comment>
<dbReference type="InterPro" id="IPR027267">
    <property type="entry name" value="AH/BAR_dom_sf"/>
</dbReference>
<organism evidence="3 4">
    <name type="scientific">Steinernema hermaphroditum</name>
    <dbReference type="NCBI Taxonomy" id="289476"/>
    <lineage>
        <taxon>Eukaryota</taxon>
        <taxon>Metazoa</taxon>
        <taxon>Ecdysozoa</taxon>
        <taxon>Nematoda</taxon>
        <taxon>Chromadorea</taxon>
        <taxon>Rhabditida</taxon>
        <taxon>Tylenchina</taxon>
        <taxon>Panagrolaimomorpha</taxon>
        <taxon>Strongyloidoidea</taxon>
        <taxon>Steinernematidae</taxon>
        <taxon>Steinernema</taxon>
    </lineage>
</organism>
<feature type="compositionally biased region" description="Basic and acidic residues" evidence="1">
    <location>
        <begin position="1"/>
        <end position="11"/>
    </location>
</feature>
<dbReference type="Gene3D" id="1.20.1270.60">
    <property type="entry name" value="Arfaptin homology (AH) domain/BAR domain"/>
    <property type="match status" value="1"/>
</dbReference>
<dbReference type="EMBL" id="JAUCMV010000004">
    <property type="protein sequence ID" value="KAK0406615.1"/>
    <property type="molecule type" value="Genomic_DNA"/>
</dbReference>
<feature type="region of interest" description="Disordered" evidence="1">
    <location>
        <begin position="1"/>
        <end position="26"/>
    </location>
</feature>
<dbReference type="Pfam" id="PF03114">
    <property type="entry name" value="BAR"/>
    <property type="match status" value="1"/>
</dbReference>
<sequence length="256" mass="29305">MPNKEQNDKGKNSTTPGATPTNVPASQERGVFKRLCMKFGERVGTVKTSEFPEDFRALECSVDNYMKIALELSKSILNVLQNNPVFVDVSETSTMEIQAPPNADPFELLGQTFHRLQTVFPDSKKMRVCIDAASEMAMAHRQLQVNGRKKMHKLRTFLKVTWLKWNEEREKLLKLREEKDFAHHEYVQQPTTFLEQKLAAANEQYEKQYGKVKALFSKLPEIQESHRLEVINVLLELAFYNEACADAAQKIADLIG</sequence>
<dbReference type="AlphaFoldDB" id="A0AA39HIQ1"/>
<feature type="domain" description="BAR" evidence="2">
    <location>
        <begin position="32"/>
        <end position="235"/>
    </location>
</feature>
<evidence type="ECO:0000313" key="4">
    <source>
        <dbReference type="Proteomes" id="UP001175271"/>
    </source>
</evidence>
<dbReference type="Proteomes" id="UP001175271">
    <property type="component" value="Unassembled WGS sequence"/>
</dbReference>